<evidence type="ECO:0000313" key="3">
    <source>
        <dbReference type="EMBL" id="KAL1123002.1"/>
    </source>
</evidence>
<sequence length="809" mass="92271">MRRQLSALSTVVPSLVKFRTLPDGTVRIFFLGSLPNGWETTLHYADVSSKDSKNAGKLHWQQLLEFNLQKVGGARCSREEQLMLERKRLTTWGIASYELHPHSGKIVFPAAGTLYQCVDNTRQNGPLFPSEIRTNSNGAKLSPEICPSNSDLMAYVFNSDIWVAHEPSGSYERVTFAHKGGRGLVDDPLSAGIPSYVIQEEFLRYQGFWWQPHTNDNVYRLLYEEVDDSEVGLYTFTSFTPPSSNLPMEQYRFPRAGTPNSKSNVKLIELRVSDTEMEAVRTLELRQPLCQMFPWMEYLVRVGWTPDSNHIWLEMLDRRQKRLELVVISIDNFVEPLPNVYDHSDGASDDQPLPIAYLVASQASDVWINVHDLLYIFPMDQHPMTRMSFVWGSEETGFRHLYHITVQLDQPLHEPNVDNNYDGTQMRCRLEKKVALTYGDWEVLGSQLWVDNARSLVYFMGLKHSPLEKHLYVVSLHRPGHIRLLTCAGYSYNVDINQECNVCVAVYSNIQRVPACDVFRIVHSACDSGVDGVTLVPVGCLLESQEMGSLLHCRELFKHTISSGDTLYAMVFRPHNYTPGMRYPTVLNVYGGPEVQLVTNSFEGMKHVRMHMLASQGYCVVAIDSRGSQHRGLAFEAHIKHRMGTVELNDQIEMLRWLSSEIGCIDMTRVGILGWSYGGYLSLMALAQHPDFFKVAIAGAPVTCWKLYDTGYTERYMDLPDNNRHGYNAGSILTYVNQFPDEENRLLIIHGLIDDNVHFSHTSSLINQMVRKGKPYQLQVYPSERHSLRSLDASKHYETVVLSFLQNYL</sequence>
<comment type="caution">
    <text evidence="3">The sequence shown here is derived from an EMBL/GenBank/DDBJ whole genome shotgun (WGS) entry which is preliminary data.</text>
</comment>
<dbReference type="Gene3D" id="3.40.50.1820">
    <property type="entry name" value="alpha/beta hydrolase"/>
    <property type="match status" value="1"/>
</dbReference>
<gene>
    <name evidence="3" type="ORF">AAG570_003326</name>
</gene>
<dbReference type="PANTHER" id="PTHR11731:SF193">
    <property type="entry name" value="DIPEPTIDYL PEPTIDASE 9"/>
    <property type="match status" value="1"/>
</dbReference>
<evidence type="ECO:0000259" key="1">
    <source>
        <dbReference type="Pfam" id="PF00326"/>
    </source>
</evidence>
<dbReference type="InterPro" id="IPR029058">
    <property type="entry name" value="AB_hydrolase_fold"/>
</dbReference>
<accession>A0ABD0Y6Y9</accession>
<dbReference type="InterPro" id="IPR001375">
    <property type="entry name" value="Peptidase_S9_cat"/>
</dbReference>
<evidence type="ECO:0000313" key="4">
    <source>
        <dbReference type="Proteomes" id="UP001558652"/>
    </source>
</evidence>
<dbReference type="PANTHER" id="PTHR11731">
    <property type="entry name" value="PROTEASE FAMILY S9B,C DIPEPTIDYL-PEPTIDASE IV-RELATED"/>
    <property type="match status" value="1"/>
</dbReference>
<dbReference type="SUPFAM" id="SSF53474">
    <property type="entry name" value="alpha/beta-Hydrolases"/>
    <property type="match status" value="1"/>
</dbReference>
<dbReference type="Pfam" id="PF00930">
    <property type="entry name" value="DPPIV_N"/>
    <property type="match status" value="1"/>
</dbReference>
<name>A0ABD0Y6Y9_9HEMI</name>
<dbReference type="Proteomes" id="UP001558652">
    <property type="component" value="Unassembled WGS sequence"/>
</dbReference>
<dbReference type="Gene3D" id="2.140.10.30">
    <property type="entry name" value="Dipeptidylpeptidase IV, N-terminal domain"/>
    <property type="match status" value="1"/>
</dbReference>
<protein>
    <recommendedName>
        <fullName evidence="5">Dipeptidyl peptidase 9</fullName>
    </recommendedName>
</protein>
<dbReference type="InterPro" id="IPR002469">
    <property type="entry name" value="Peptidase_S9B_N"/>
</dbReference>
<keyword evidence="4" id="KW-1185">Reference proteome</keyword>
<organism evidence="3 4">
    <name type="scientific">Ranatra chinensis</name>
    <dbReference type="NCBI Taxonomy" id="642074"/>
    <lineage>
        <taxon>Eukaryota</taxon>
        <taxon>Metazoa</taxon>
        <taxon>Ecdysozoa</taxon>
        <taxon>Arthropoda</taxon>
        <taxon>Hexapoda</taxon>
        <taxon>Insecta</taxon>
        <taxon>Pterygota</taxon>
        <taxon>Neoptera</taxon>
        <taxon>Paraneoptera</taxon>
        <taxon>Hemiptera</taxon>
        <taxon>Heteroptera</taxon>
        <taxon>Panheteroptera</taxon>
        <taxon>Nepomorpha</taxon>
        <taxon>Nepidae</taxon>
        <taxon>Ranatrinae</taxon>
        <taxon>Ranatra</taxon>
    </lineage>
</organism>
<feature type="domain" description="Peptidase S9 prolyl oligopeptidase catalytic" evidence="1">
    <location>
        <begin position="609"/>
        <end position="809"/>
    </location>
</feature>
<proteinExistence type="predicted"/>
<reference evidence="3 4" key="1">
    <citation type="submission" date="2024-07" db="EMBL/GenBank/DDBJ databases">
        <title>Chromosome-level genome assembly of the water stick insect Ranatra chinensis (Heteroptera: Nepidae).</title>
        <authorList>
            <person name="Liu X."/>
        </authorList>
    </citation>
    <scope>NUCLEOTIDE SEQUENCE [LARGE SCALE GENOMIC DNA]</scope>
    <source>
        <strain evidence="3">Cailab_2021Rc</strain>
        <tissue evidence="3">Muscle</tissue>
    </source>
</reference>
<evidence type="ECO:0000259" key="2">
    <source>
        <dbReference type="Pfam" id="PF00930"/>
    </source>
</evidence>
<dbReference type="EMBL" id="JBFDAA010000013">
    <property type="protein sequence ID" value="KAL1123002.1"/>
    <property type="molecule type" value="Genomic_DNA"/>
</dbReference>
<dbReference type="Pfam" id="PF00326">
    <property type="entry name" value="Peptidase_S9"/>
    <property type="match status" value="1"/>
</dbReference>
<dbReference type="AlphaFoldDB" id="A0ABD0Y6Y9"/>
<dbReference type="InterPro" id="IPR050278">
    <property type="entry name" value="Serine_Prot_S9B/DPPIV"/>
</dbReference>
<feature type="domain" description="Dipeptidylpeptidase IV N-terminal" evidence="2">
    <location>
        <begin position="137"/>
        <end position="510"/>
    </location>
</feature>
<dbReference type="SUPFAM" id="SSF82171">
    <property type="entry name" value="DPP6 N-terminal domain-like"/>
    <property type="match status" value="1"/>
</dbReference>
<evidence type="ECO:0008006" key="5">
    <source>
        <dbReference type="Google" id="ProtNLM"/>
    </source>
</evidence>